<dbReference type="AlphaFoldDB" id="A0A1A8Q4S3"/>
<sequence length="128" mass="14064">MFSCRAAWQRCGLLARRAAHRLPQEAVQQRLMSSVPGGSGENVLYTVLCGGALVGALSYAYVTVTSDRDRYNERVAEIQARPKTQWAVVSVEDVVVLLFGPPVSCNEPKHLCRSAVGQSEVIRTIIYI</sequence>
<dbReference type="InterPro" id="IPR026093">
    <property type="entry name" value="MGARP"/>
</dbReference>
<feature type="transmembrane region" description="Helical" evidence="1">
    <location>
        <begin position="43"/>
        <end position="64"/>
    </location>
</feature>
<accession>A0A1A8Q4S3</accession>
<name>A0A1A8Q4S3_9TELE</name>
<evidence type="ECO:0000256" key="1">
    <source>
        <dbReference type="SAM" id="Phobius"/>
    </source>
</evidence>
<protein>
    <submittedName>
        <fullName evidence="2">Uncharacterized protein</fullName>
    </submittedName>
</protein>
<keyword evidence="1" id="KW-0472">Membrane</keyword>
<reference evidence="2" key="1">
    <citation type="submission" date="2016-05" db="EMBL/GenBank/DDBJ databases">
        <authorList>
            <person name="Lavstsen T."/>
            <person name="Jespersen J.S."/>
        </authorList>
    </citation>
    <scope>NUCLEOTIDE SEQUENCE</scope>
    <source>
        <tissue evidence="2">Brain</tissue>
    </source>
</reference>
<evidence type="ECO:0000313" key="2">
    <source>
        <dbReference type="EMBL" id="SBR88453.1"/>
    </source>
</evidence>
<reference evidence="2" key="2">
    <citation type="submission" date="2016-06" db="EMBL/GenBank/DDBJ databases">
        <title>The genome of a short-lived fish provides insights into sex chromosome evolution and the genetic control of aging.</title>
        <authorList>
            <person name="Reichwald K."/>
            <person name="Felder M."/>
            <person name="Petzold A."/>
            <person name="Koch P."/>
            <person name="Groth M."/>
            <person name="Platzer M."/>
        </authorList>
    </citation>
    <scope>NUCLEOTIDE SEQUENCE</scope>
    <source>
        <tissue evidence="2">Brain</tissue>
    </source>
</reference>
<dbReference type="PANTHER" id="PTHR22910:SF6">
    <property type="entry name" value="PROTEIN MGARP"/>
    <property type="match status" value="1"/>
</dbReference>
<gene>
    <name evidence="2" type="primary">AL929007.1</name>
</gene>
<dbReference type="PANTHER" id="PTHR22910">
    <property type="entry name" value="PROTEIN MGARP"/>
    <property type="match status" value="1"/>
</dbReference>
<proteinExistence type="predicted"/>
<dbReference type="GO" id="GO:1904115">
    <property type="term" value="C:axon cytoplasm"/>
    <property type="evidence" value="ECO:0007669"/>
    <property type="project" value="GOC"/>
</dbReference>
<keyword evidence="1" id="KW-1133">Transmembrane helix</keyword>
<keyword evidence="1" id="KW-0812">Transmembrane</keyword>
<dbReference type="GO" id="GO:0008089">
    <property type="term" value="P:anterograde axonal transport"/>
    <property type="evidence" value="ECO:0007669"/>
    <property type="project" value="InterPro"/>
</dbReference>
<dbReference type="GO" id="GO:0005739">
    <property type="term" value="C:mitochondrion"/>
    <property type="evidence" value="ECO:0007669"/>
    <property type="project" value="InterPro"/>
</dbReference>
<dbReference type="EMBL" id="HAEG01010945">
    <property type="protein sequence ID" value="SBR88453.1"/>
    <property type="molecule type" value="Transcribed_RNA"/>
</dbReference>
<organism evidence="2">
    <name type="scientific">Nothobranchius pienaari</name>
    <dbReference type="NCBI Taxonomy" id="704102"/>
    <lineage>
        <taxon>Eukaryota</taxon>
        <taxon>Metazoa</taxon>
        <taxon>Chordata</taxon>
        <taxon>Craniata</taxon>
        <taxon>Vertebrata</taxon>
        <taxon>Euteleostomi</taxon>
        <taxon>Actinopterygii</taxon>
        <taxon>Neopterygii</taxon>
        <taxon>Teleostei</taxon>
        <taxon>Neoteleostei</taxon>
        <taxon>Acanthomorphata</taxon>
        <taxon>Ovalentaria</taxon>
        <taxon>Atherinomorphae</taxon>
        <taxon>Cyprinodontiformes</taxon>
        <taxon>Nothobranchiidae</taxon>
        <taxon>Nothobranchius</taxon>
    </lineage>
</organism>